<dbReference type="Pfam" id="PF00172">
    <property type="entry name" value="Zn_clus"/>
    <property type="match status" value="1"/>
</dbReference>
<feature type="domain" description="Zn(2)-C6 fungal-type" evidence="7">
    <location>
        <begin position="5"/>
        <end position="32"/>
    </location>
</feature>
<evidence type="ECO:0000313" key="9">
    <source>
        <dbReference type="Proteomes" id="UP001642405"/>
    </source>
</evidence>
<feature type="region of interest" description="Disordered" evidence="6">
    <location>
        <begin position="17"/>
        <end position="66"/>
    </location>
</feature>
<dbReference type="SMART" id="SM00066">
    <property type="entry name" value="GAL4"/>
    <property type="match status" value="1"/>
</dbReference>
<dbReference type="CDD" id="cd12148">
    <property type="entry name" value="fungal_TF_MHR"/>
    <property type="match status" value="1"/>
</dbReference>
<feature type="compositionally biased region" description="Basic and acidic residues" evidence="6">
    <location>
        <begin position="484"/>
        <end position="497"/>
    </location>
</feature>
<protein>
    <recommendedName>
        <fullName evidence="7">Zn(2)-C6 fungal-type domain-containing protein</fullName>
    </recommendedName>
</protein>
<dbReference type="PANTHER" id="PTHR47338:SF5">
    <property type="entry name" value="ZN(II)2CYS6 TRANSCRIPTION FACTOR (EUROFUNG)"/>
    <property type="match status" value="1"/>
</dbReference>
<reference evidence="8 9" key="1">
    <citation type="submission" date="2024-01" db="EMBL/GenBank/DDBJ databases">
        <authorList>
            <person name="Allen C."/>
            <person name="Tagirdzhanova G."/>
        </authorList>
    </citation>
    <scope>NUCLEOTIDE SEQUENCE [LARGE SCALE GENOMIC DNA]</scope>
</reference>
<feature type="region of interest" description="Disordered" evidence="6">
    <location>
        <begin position="463"/>
        <end position="497"/>
    </location>
</feature>
<sequence length="627" mass="68706">MRSHACDRCKRRKVRCNGQDPCSQCSRGHSPCERRTALRRPGPRVSKRPADAAGDAGGSERDDAGTGTIAVAHPLLAHASADSPLGLPAFSPTLAATSPESIIAPDNLVWGEYLRVRAQLNARSHALLDVHTEARGIEEAAHGCVDLFLQFLFPNTPIAHEPTLRASIPLLSFCSPADPTSPDTSRAALSTLSTIATVRRFTLITALCAHIISVVPTRLSRLPKALGVVFFDASRAMLHAYEAYDLEHPDATSLTIRMWHSSCAQNTTGKVGASFHYHTEACCLAQRLRLYDEASLRRVAGEGDSPQDSLLEARLLRANFWHLYMAEKTQMAFRTRAPIIDERICYGGITLRAHHDGDGDGDDGEVESVPLLDQRQPHSRAGLEQRIFAGFHLRRRIAATAAALIDDIASCGQRRRERDAGSAAPAPAEKDDAEVSALVERHLHFAALINDVPSWVMHPDRDVNPRIPSVGGSDSSTNIADSETSEHSEDQKDQEEQSTKEYHATCFWAQYCNILPIFHCMRLLVVQACIDHSLPVVVGLAETAPWAWASRKLEIVRDFLHGLQATPFVCLEAQGETAVDKVRRVGTILLELLHKSDNATIKAQAETLFKSLLDILSRLDSKACEGL</sequence>
<accession>A0ABP0BCM4</accession>
<keyword evidence="3" id="KW-0805">Transcription regulation</keyword>
<organism evidence="8 9">
    <name type="scientific">Sporothrix curviconia</name>
    <dbReference type="NCBI Taxonomy" id="1260050"/>
    <lineage>
        <taxon>Eukaryota</taxon>
        <taxon>Fungi</taxon>
        <taxon>Dikarya</taxon>
        <taxon>Ascomycota</taxon>
        <taxon>Pezizomycotina</taxon>
        <taxon>Sordariomycetes</taxon>
        <taxon>Sordariomycetidae</taxon>
        <taxon>Ophiostomatales</taxon>
        <taxon>Ophiostomataceae</taxon>
        <taxon>Sporothrix</taxon>
    </lineage>
</organism>
<dbReference type="EMBL" id="CAWUHB010000013">
    <property type="protein sequence ID" value="CAK7217230.1"/>
    <property type="molecule type" value="Genomic_DNA"/>
</dbReference>
<comment type="subcellular location">
    <subcellularLocation>
        <location evidence="1">Nucleus</location>
    </subcellularLocation>
</comment>
<dbReference type="InterPro" id="IPR001138">
    <property type="entry name" value="Zn2Cys6_DnaBD"/>
</dbReference>
<evidence type="ECO:0000256" key="5">
    <source>
        <dbReference type="ARBA" id="ARBA00023242"/>
    </source>
</evidence>
<evidence type="ECO:0000256" key="6">
    <source>
        <dbReference type="SAM" id="MobiDB-lite"/>
    </source>
</evidence>
<dbReference type="SUPFAM" id="SSF57701">
    <property type="entry name" value="Zn2/Cys6 DNA-binding domain"/>
    <property type="match status" value="1"/>
</dbReference>
<dbReference type="InterPro" id="IPR050815">
    <property type="entry name" value="TF_fung"/>
</dbReference>
<keyword evidence="5" id="KW-0539">Nucleus</keyword>
<comment type="caution">
    <text evidence="8">The sequence shown here is derived from an EMBL/GenBank/DDBJ whole genome shotgun (WGS) entry which is preliminary data.</text>
</comment>
<dbReference type="PROSITE" id="PS50048">
    <property type="entry name" value="ZN2_CY6_FUNGAL_2"/>
    <property type="match status" value="1"/>
</dbReference>
<gene>
    <name evidence="8" type="ORF">SCUCBS95973_003075</name>
</gene>
<evidence type="ECO:0000256" key="1">
    <source>
        <dbReference type="ARBA" id="ARBA00004123"/>
    </source>
</evidence>
<dbReference type="PANTHER" id="PTHR47338">
    <property type="entry name" value="ZN(II)2CYS6 TRANSCRIPTION FACTOR (EUROFUNG)-RELATED"/>
    <property type="match status" value="1"/>
</dbReference>
<proteinExistence type="predicted"/>
<feature type="region of interest" description="Disordered" evidence="6">
    <location>
        <begin position="414"/>
        <end position="433"/>
    </location>
</feature>
<feature type="compositionally biased region" description="Polar residues" evidence="6">
    <location>
        <begin position="472"/>
        <end position="482"/>
    </location>
</feature>
<keyword evidence="9" id="KW-1185">Reference proteome</keyword>
<feature type="compositionally biased region" description="Basic residues" evidence="6">
    <location>
        <begin position="37"/>
        <end position="47"/>
    </location>
</feature>
<evidence type="ECO:0000256" key="2">
    <source>
        <dbReference type="ARBA" id="ARBA00022723"/>
    </source>
</evidence>
<dbReference type="InterPro" id="IPR036864">
    <property type="entry name" value="Zn2-C6_fun-type_DNA-bd_sf"/>
</dbReference>
<dbReference type="Proteomes" id="UP001642405">
    <property type="component" value="Unassembled WGS sequence"/>
</dbReference>
<evidence type="ECO:0000256" key="3">
    <source>
        <dbReference type="ARBA" id="ARBA00023015"/>
    </source>
</evidence>
<evidence type="ECO:0000313" key="8">
    <source>
        <dbReference type="EMBL" id="CAK7217230.1"/>
    </source>
</evidence>
<evidence type="ECO:0000256" key="4">
    <source>
        <dbReference type="ARBA" id="ARBA00023163"/>
    </source>
</evidence>
<dbReference type="CDD" id="cd00067">
    <property type="entry name" value="GAL4"/>
    <property type="match status" value="1"/>
</dbReference>
<keyword evidence="2" id="KW-0479">Metal-binding</keyword>
<keyword evidence="4" id="KW-0804">Transcription</keyword>
<dbReference type="Gene3D" id="4.10.240.10">
    <property type="entry name" value="Zn(2)-C6 fungal-type DNA-binding domain"/>
    <property type="match status" value="1"/>
</dbReference>
<dbReference type="PROSITE" id="PS00463">
    <property type="entry name" value="ZN2_CY6_FUNGAL_1"/>
    <property type="match status" value="1"/>
</dbReference>
<name>A0ABP0BCM4_9PEZI</name>
<evidence type="ECO:0000259" key="7">
    <source>
        <dbReference type="PROSITE" id="PS50048"/>
    </source>
</evidence>